<evidence type="ECO:0000256" key="10">
    <source>
        <dbReference type="ARBA" id="ARBA00023136"/>
    </source>
</evidence>
<dbReference type="PANTHER" id="PTHR43394:SF1">
    <property type="entry name" value="ATP-BINDING CASSETTE SUB-FAMILY B MEMBER 10, MITOCHONDRIAL"/>
    <property type="match status" value="1"/>
</dbReference>
<dbReference type="Pfam" id="PF00005">
    <property type="entry name" value="ABC_tran"/>
    <property type="match status" value="1"/>
</dbReference>
<dbReference type="GO" id="GO:0015421">
    <property type="term" value="F:ABC-type oligopeptide transporter activity"/>
    <property type="evidence" value="ECO:0007669"/>
    <property type="project" value="TreeGrafter"/>
</dbReference>
<evidence type="ECO:0000256" key="4">
    <source>
        <dbReference type="ARBA" id="ARBA00022448"/>
    </source>
</evidence>
<dbReference type="PROSITE" id="PS50929">
    <property type="entry name" value="ABC_TM1F"/>
    <property type="match status" value="1"/>
</dbReference>
<keyword evidence="6 13" id="KW-0812">Transmembrane</keyword>
<dbReference type="Gene3D" id="3.40.50.300">
    <property type="entry name" value="P-loop containing nucleotide triphosphate hydrolases"/>
    <property type="match status" value="1"/>
</dbReference>
<dbReference type="PROSITE" id="PS00211">
    <property type="entry name" value="ABC_TRANSPORTER_1"/>
    <property type="match status" value="1"/>
</dbReference>
<name>A0A6S5CEH9_AERVE</name>
<dbReference type="InterPro" id="IPR011527">
    <property type="entry name" value="ABC1_TM_dom"/>
</dbReference>
<keyword evidence="4" id="KW-0813">Transport</keyword>
<dbReference type="InterPro" id="IPR017871">
    <property type="entry name" value="ABC_transporter-like_CS"/>
</dbReference>
<dbReference type="InterPro" id="IPR003439">
    <property type="entry name" value="ABC_transporter-like_ATP-bd"/>
</dbReference>
<gene>
    <name evidence="16" type="ORF">WP3W19E03_24800</name>
</gene>
<feature type="transmembrane region" description="Helical" evidence="13">
    <location>
        <begin position="323"/>
        <end position="344"/>
    </location>
</feature>
<dbReference type="InterPro" id="IPR003593">
    <property type="entry name" value="AAA+_ATPase"/>
</dbReference>
<evidence type="ECO:0000256" key="5">
    <source>
        <dbReference type="ARBA" id="ARBA00022475"/>
    </source>
</evidence>
<keyword evidence="9 13" id="KW-1133">Transmembrane helix</keyword>
<feature type="domain" description="ABC transmembrane type-1" evidence="15">
    <location>
        <begin position="62"/>
        <end position="346"/>
    </location>
</feature>
<dbReference type="Proteomes" id="UP000515442">
    <property type="component" value="Chromosome"/>
</dbReference>
<dbReference type="SMART" id="SM00382">
    <property type="entry name" value="AAA"/>
    <property type="match status" value="1"/>
</dbReference>
<keyword evidence="8 16" id="KW-0067">ATP-binding</keyword>
<dbReference type="FunFam" id="3.40.50.300:FF:000221">
    <property type="entry name" value="Multidrug ABC transporter ATP-binding protein"/>
    <property type="match status" value="1"/>
</dbReference>
<comment type="similarity">
    <text evidence="2">Belongs to the ABC transporter superfamily. Drug exporter-2 (TC 3.A.1.117) family.</text>
</comment>
<dbReference type="InterPro" id="IPR039421">
    <property type="entry name" value="Type_1_exporter"/>
</dbReference>
<keyword evidence="10 13" id="KW-0472">Membrane</keyword>
<evidence type="ECO:0000259" key="15">
    <source>
        <dbReference type="PROSITE" id="PS50929"/>
    </source>
</evidence>
<evidence type="ECO:0000313" key="16">
    <source>
        <dbReference type="EMBL" id="BBR39955.1"/>
    </source>
</evidence>
<evidence type="ECO:0000256" key="7">
    <source>
        <dbReference type="ARBA" id="ARBA00022741"/>
    </source>
</evidence>
<feature type="transmembrane region" description="Helical" evidence="13">
    <location>
        <begin position="12"/>
        <end position="31"/>
    </location>
</feature>
<dbReference type="GO" id="GO:0005886">
    <property type="term" value="C:plasma membrane"/>
    <property type="evidence" value="ECO:0007669"/>
    <property type="project" value="UniProtKB-SubCell"/>
</dbReference>
<dbReference type="FunFam" id="1.20.1560.10:FF:000011">
    <property type="entry name" value="Multidrug ABC transporter ATP-binding protein"/>
    <property type="match status" value="1"/>
</dbReference>
<evidence type="ECO:0000256" key="1">
    <source>
        <dbReference type="ARBA" id="ARBA00004651"/>
    </source>
</evidence>
<dbReference type="InterPro" id="IPR036640">
    <property type="entry name" value="ABC1_TM_sf"/>
</dbReference>
<keyword evidence="7" id="KW-0547">Nucleotide-binding</keyword>
<evidence type="ECO:0000256" key="3">
    <source>
        <dbReference type="ARBA" id="ARBA00012191"/>
    </source>
</evidence>
<feature type="transmembrane region" description="Helical" evidence="13">
    <location>
        <begin position="290"/>
        <end position="311"/>
    </location>
</feature>
<evidence type="ECO:0000256" key="9">
    <source>
        <dbReference type="ARBA" id="ARBA00022989"/>
    </source>
</evidence>
<feature type="transmembrane region" description="Helical" evidence="13">
    <location>
        <begin position="177"/>
        <end position="195"/>
    </location>
</feature>
<sequence length="621" mass="68508">MMSFRSNRLQPEAIVFILLLFCVICQIAAPGSGHGQIALKVGGVSVFLRLSWFFKEQWPRYLAAIALLLMVALLTVIPPKVVGWVVDGIAKGGLDNGTLMRYLAGLFGLGVLIYLLRYVWRVMLFGASYRLAYVLRNRLFSHFTRMSPDFYQRHRTGDLMAHATNDIQAVEMTAGEGVLTLVDSIMVGVLVLSIMCSQYSWQLTLVSLLPLPVMAYFMNRFGTQIYTQFKAAQGAFSRLNNKTQEALSGVRVLKSYAVESLEDEGFAELTRQAGERNMAVARIDAKFDPVIYLCIGCSYFLAVAGGSVLVLRDELTLGELTSFTMYLGQLIWPMFAIAWLFNIIERGSAAYSRIESLLGERSDIEEPTQPAAFASAFPLQIKGVSYRLEQRTLLADIDVTLKQGGMLGVVGRTGAGKSSLLKLLMRLANPTHGSIAMGGVPIDQLPLGTLRSQFAYVPQEPFLFSTTIAANIALGKPDASREEVERVARIACVHDDIVRFPKGYETEVGEKGVTLSGGQKQRLAIARALLLDAPILVLDDALSAVDAHTEQQILHALKAHRRTLILVSHRMTAVEQADEILVLEQGAVSERGHHGALMAHNGWYADMVRYQRLEEAVEESL</sequence>
<evidence type="ECO:0000256" key="12">
    <source>
        <dbReference type="ARBA" id="ARBA00074518"/>
    </source>
</evidence>
<evidence type="ECO:0000256" key="8">
    <source>
        <dbReference type="ARBA" id="ARBA00022840"/>
    </source>
</evidence>
<feature type="domain" description="ABC transporter" evidence="14">
    <location>
        <begin position="379"/>
        <end position="610"/>
    </location>
</feature>
<keyword evidence="5" id="KW-1003">Cell membrane</keyword>
<evidence type="ECO:0000256" key="11">
    <source>
        <dbReference type="ARBA" id="ARBA00034018"/>
    </source>
</evidence>
<dbReference type="EMBL" id="AP022038">
    <property type="protein sequence ID" value="BBR39955.1"/>
    <property type="molecule type" value="Genomic_DNA"/>
</dbReference>
<feature type="transmembrane region" description="Helical" evidence="13">
    <location>
        <begin position="61"/>
        <end position="79"/>
    </location>
</feature>
<dbReference type="GO" id="GO:0005524">
    <property type="term" value="F:ATP binding"/>
    <property type="evidence" value="ECO:0007669"/>
    <property type="project" value="UniProtKB-KW"/>
</dbReference>
<evidence type="ECO:0000256" key="6">
    <source>
        <dbReference type="ARBA" id="ARBA00022692"/>
    </source>
</evidence>
<proteinExistence type="inferred from homology"/>
<dbReference type="SUPFAM" id="SSF90123">
    <property type="entry name" value="ABC transporter transmembrane region"/>
    <property type="match status" value="1"/>
</dbReference>
<comment type="subcellular location">
    <subcellularLocation>
        <location evidence="1">Cell membrane</location>
        <topology evidence="1">Multi-pass membrane protein</topology>
    </subcellularLocation>
</comment>
<comment type="catalytic activity">
    <reaction evidence="11">
        <text>ATP + H2O + xenobioticSide 1 = ADP + phosphate + xenobioticSide 2.</text>
        <dbReference type="EC" id="7.6.2.2"/>
    </reaction>
</comment>
<dbReference type="GO" id="GO:0016887">
    <property type="term" value="F:ATP hydrolysis activity"/>
    <property type="evidence" value="ECO:0007669"/>
    <property type="project" value="InterPro"/>
</dbReference>
<dbReference type="AlphaFoldDB" id="A0A6S5CEH9"/>
<evidence type="ECO:0000256" key="13">
    <source>
        <dbReference type="SAM" id="Phobius"/>
    </source>
</evidence>
<accession>A0A6S5CEH9</accession>
<dbReference type="InterPro" id="IPR027417">
    <property type="entry name" value="P-loop_NTPase"/>
</dbReference>
<feature type="transmembrane region" description="Helical" evidence="13">
    <location>
        <begin position="37"/>
        <end position="54"/>
    </location>
</feature>
<evidence type="ECO:0000313" key="17">
    <source>
        <dbReference type="Proteomes" id="UP000515442"/>
    </source>
</evidence>
<dbReference type="Gene3D" id="1.20.1560.10">
    <property type="entry name" value="ABC transporter type 1, transmembrane domain"/>
    <property type="match status" value="1"/>
</dbReference>
<evidence type="ECO:0000256" key="2">
    <source>
        <dbReference type="ARBA" id="ARBA00006526"/>
    </source>
</evidence>
<feature type="transmembrane region" description="Helical" evidence="13">
    <location>
        <begin position="99"/>
        <end position="120"/>
    </location>
</feature>
<dbReference type="SUPFAM" id="SSF52540">
    <property type="entry name" value="P-loop containing nucleoside triphosphate hydrolases"/>
    <property type="match status" value="1"/>
</dbReference>
<organism evidence="16 17">
    <name type="scientific">Aeromonas veronii</name>
    <dbReference type="NCBI Taxonomy" id="654"/>
    <lineage>
        <taxon>Bacteria</taxon>
        <taxon>Pseudomonadati</taxon>
        <taxon>Pseudomonadota</taxon>
        <taxon>Gammaproteobacteria</taxon>
        <taxon>Aeromonadales</taxon>
        <taxon>Aeromonadaceae</taxon>
        <taxon>Aeromonas</taxon>
    </lineage>
</organism>
<dbReference type="CDD" id="cd18541">
    <property type="entry name" value="ABC_6TM_TmrB_like"/>
    <property type="match status" value="1"/>
</dbReference>
<dbReference type="Pfam" id="PF00664">
    <property type="entry name" value="ABC_membrane"/>
    <property type="match status" value="1"/>
</dbReference>
<dbReference type="PROSITE" id="PS50893">
    <property type="entry name" value="ABC_TRANSPORTER_2"/>
    <property type="match status" value="1"/>
</dbReference>
<dbReference type="EC" id="7.6.2.2" evidence="3"/>
<feature type="transmembrane region" description="Helical" evidence="13">
    <location>
        <begin position="201"/>
        <end position="218"/>
    </location>
</feature>
<dbReference type="PANTHER" id="PTHR43394">
    <property type="entry name" value="ATP-DEPENDENT PERMEASE MDL1, MITOCHONDRIAL"/>
    <property type="match status" value="1"/>
</dbReference>
<reference evidence="16 17" key="1">
    <citation type="submission" date="2019-12" db="EMBL/GenBank/DDBJ databases">
        <title>complete genome sequences of Aeromonas veronii str. WP3-W19-ESBL-03 isolated from wastewater treatment plant effluent.</title>
        <authorList>
            <person name="Sekizuka T."/>
            <person name="Itokawa K."/>
            <person name="Yatsu K."/>
            <person name="Inamine Y."/>
            <person name="Kuroda M."/>
        </authorList>
    </citation>
    <scope>NUCLEOTIDE SEQUENCE [LARGE SCALE GENOMIC DNA]</scope>
    <source>
        <strain evidence="16 17">WP3-W19-ESBL-03</strain>
    </source>
</reference>
<protein>
    <recommendedName>
        <fullName evidence="12">Multidrug resistance-like ATP-binding protein MdlA</fullName>
        <ecNumber evidence="3">7.6.2.2</ecNumber>
    </recommendedName>
</protein>
<evidence type="ECO:0000259" key="14">
    <source>
        <dbReference type="PROSITE" id="PS50893"/>
    </source>
</evidence>
<dbReference type="GO" id="GO:0008559">
    <property type="term" value="F:ABC-type xenobiotic transporter activity"/>
    <property type="evidence" value="ECO:0007669"/>
    <property type="project" value="UniProtKB-EC"/>
</dbReference>